<dbReference type="Pfam" id="PF00232">
    <property type="entry name" value="Glyco_hydro_1"/>
    <property type="match status" value="2"/>
</dbReference>
<dbReference type="SUPFAM" id="SSF51445">
    <property type="entry name" value="(Trans)glycosidases"/>
    <property type="match status" value="1"/>
</dbReference>
<evidence type="ECO:0000256" key="2">
    <source>
        <dbReference type="ARBA" id="ARBA00022801"/>
    </source>
</evidence>
<organism evidence="5 6">
    <name type="scientific">Microbacterium oxydans</name>
    <dbReference type="NCBI Taxonomy" id="82380"/>
    <lineage>
        <taxon>Bacteria</taxon>
        <taxon>Bacillati</taxon>
        <taxon>Actinomycetota</taxon>
        <taxon>Actinomycetes</taxon>
        <taxon>Micrococcales</taxon>
        <taxon>Microbacteriaceae</taxon>
        <taxon>Microbacterium</taxon>
    </lineage>
</organism>
<keyword evidence="2 5" id="KW-0378">Hydrolase</keyword>
<evidence type="ECO:0000313" key="5">
    <source>
        <dbReference type="EMBL" id="KJL28795.1"/>
    </source>
</evidence>
<dbReference type="EMBL" id="JYIW01000025">
    <property type="protein sequence ID" value="KJL28795.1"/>
    <property type="molecule type" value="Genomic_DNA"/>
</dbReference>
<dbReference type="EC" id="3.2.1.21" evidence="5"/>
<dbReference type="Gene3D" id="3.20.20.80">
    <property type="entry name" value="Glycosidases"/>
    <property type="match status" value="2"/>
</dbReference>
<dbReference type="AlphaFoldDB" id="A0A0F0L936"/>
<comment type="similarity">
    <text evidence="1 4">Belongs to the glycosyl hydrolase 1 family.</text>
</comment>
<proteinExistence type="inferred from homology"/>
<sequence>MSDFPENFLWGAATAAHQVEGNNLNNDWWRLEQVAADYGVQSSGDALDSYHRYREDMQLLSDRGFTAYRFSLEWSRIEPLPGQFSRAELAHYRRMILTARELGLEPIVTLHHFTHPLWFEDRGAWLGESAVDAFQRYVEQACTILEDVEWVITINEPNILAITHGGQRQVALGNEYPKNGLPDQEIGDVLIAAHRAAKAVVLRLTKARVGWTIGNQALTSTPGNEEKYAEVQYLIEDRYLEVSRDDDFVGTQSYTSQPVDADGIVPHPAADDNTLMGWAYRPDALGIAVRHAREVIGPDVPILVTENGIATAHDDTRIAYTSQALADLSSAIAEGIDVRGYLHWSLLDNFEWGHWGPTFGLVAVDRETFERHPKPSLDWLGAVARANAL</sequence>
<evidence type="ECO:0000313" key="6">
    <source>
        <dbReference type="Proteomes" id="UP000033640"/>
    </source>
</evidence>
<dbReference type="GO" id="GO:0005829">
    <property type="term" value="C:cytosol"/>
    <property type="evidence" value="ECO:0007669"/>
    <property type="project" value="TreeGrafter"/>
</dbReference>
<dbReference type="OrthoDB" id="9765195at2"/>
<dbReference type="PRINTS" id="PR00131">
    <property type="entry name" value="GLHYDRLASE1"/>
</dbReference>
<evidence type="ECO:0000256" key="4">
    <source>
        <dbReference type="RuleBase" id="RU003690"/>
    </source>
</evidence>
<protein>
    <submittedName>
        <fullName evidence="5">Beta-glucosidase A</fullName>
        <ecNumber evidence="5">3.2.1.21</ecNumber>
    </submittedName>
</protein>
<evidence type="ECO:0000256" key="1">
    <source>
        <dbReference type="ARBA" id="ARBA00010838"/>
    </source>
</evidence>
<dbReference type="InterPro" id="IPR001360">
    <property type="entry name" value="Glyco_hydro_1"/>
</dbReference>
<dbReference type="InterPro" id="IPR017853">
    <property type="entry name" value="GH"/>
</dbReference>
<dbReference type="PATRIC" id="fig|82380.11.peg.2311"/>
<evidence type="ECO:0000256" key="3">
    <source>
        <dbReference type="ARBA" id="ARBA00023295"/>
    </source>
</evidence>
<dbReference type="PANTHER" id="PTHR10353:SF209">
    <property type="entry name" value="GALACTOLIPID GALACTOSYLTRANSFERASE SFR2, CHLOROPLASTIC"/>
    <property type="match status" value="1"/>
</dbReference>
<keyword evidence="3 5" id="KW-0326">Glycosidase</keyword>
<dbReference type="Proteomes" id="UP000033640">
    <property type="component" value="Unassembled WGS sequence"/>
</dbReference>
<accession>A0A0F0L936</accession>
<dbReference type="GO" id="GO:0008422">
    <property type="term" value="F:beta-glucosidase activity"/>
    <property type="evidence" value="ECO:0007669"/>
    <property type="project" value="UniProtKB-EC"/>
</dbReference>
<comment type="caution">
    <text evidence="5">The sequence shown here is derived from an EMBL/GenBank/DDBJ whole genome shotgun (WGS) entry which is preliminary data.</text>
</comment>
<dbReference type="GO" id="GO:0016052">
    <property type="term" value="P:carbohydrate catabolic process"/>
    <property type="evidence" value="ECO:0007669"/>
    <property type="project" value="TreeGrafter"/>
</dbReference>
<name>A0A0F0L936_9MICO</name>
<gene>
    <name evidence="5" type="primary">bglA_1</name>
    <name evidence="5" type="ORF">RS83_02276</name>
</gene>
<reference evidence="5 6" key="1">
    <citation type="submission" date="2015-02" db="EMBL/GenBank/DDBJ databases">
        <title>Draft genome sequences of ten Microbacterium spp. with emphasis on heavy metal contaminated environments.</title>
        <authorList>
            <person name="Corretto E."/>
        </authorList>
    </citation>
    <scope>NUCLEOTIDE SEQUENCE [LARGE SCALE GENOMIC DNA]</scope>
    <source>
        <strain evidence="5 6">BEL4b</strain>
    </source>
</reference>
<dbReference type="PANTHER" id="PTHR10353">
    <property type="entry name" value="GLYCOSYL HYDROLASE"/>
    <property type="match status" value="1"/>
</dbReference>